<evidence type="ECO:0000313" key="1">
    <source>
        <dbReference type="EMBL" id="QIM09821.1"/>
    </source>
</evidence>
<proteinExistence type="predicted"/>
<sequence length="45" mass="5031">MLGYLNFRFSANTSKPKLAPTLYSAYFLKILVAMCPPKPKVLLIA</sequence>
<name>A0A6G8F178_9GAMM</name>
<dbReference type="EMBL" id="MN507533">
    <property type="protein sequence ID" value="QIM09821.1"/>
    <property type="molecule type" value="Genomic_DNA"/>
</dbReference>
<protein>
    <submittedName>
        <fullName evidence="1">Uncharacterized protein</fullName>
    </submittedName>
</protein>
<organism evidence="1">
    <name type="scientific">Proteus genomosp. 6</name>
    <dbReference type="NCBI Taxonomy" id="1311820"/>
    <lineage>
        <taxon>Bacteria</taxon>
        <taxon>Pseudomonadati</taxon>
        <taxon>Pseudomonadota</taxon>
        <taxon>Gammaproteobacteria</taxon>
        <taxon>Enterobacterales</taxon>
        <taxon>Morganellaceae</taxon>
        <taxon>Proteus</taxon>
    </lineage>
</organism>
<dbReference type="AlphaFoldDB" id="A0A6G8F178"/>
<reference evidence="1" key="1">
    <citation type="journal article" date="2020" name="J. Antimicrob. Chemother.">
        <title>A novel tigecycline resistance gene, tet(X6), on an SXT/R391 integrative and conjugative element in a Proteus genomospecies 6 isolate of retail meat origin.</title>
        <authorList>
            <person name="He D."/>
            <person name="Wang L."/>
            <person name="Zhao S."/>
            <person name="Liu L."/>
            <person name="Liu J."/>
            <person name="Hu G."/>
            <person name="Pan Y."/>
        </authorList>
    </citation>
    <scope>NUCLEOTIDE SEQUENCE</scope>
    <source>
        <strain evidence="1">T60</strain>
    </source>
</reference>
<accession>A0A6G8F178</accession>